<proteinExistence type="predicted"/>
<dbReference type="Proteomes" id="UP000694300">
    <property type="component" value="Unassembled WGS sequence"/>
</dbReference>
<evidence type="ECO:0000313" key="1">
    <source>
        <dbReference type="EMBL" id="MBW0126644.1"/>
    </source>
</evidence>
<organism evidence="1 2">
    <name type="scientific">Pseudonocardia oceani</name>
    <dbReference type="NCBI Taxonomy" id="2792013"/>
    <lineage>
        <taxon>Bacteria</taxon>
        <taxon>Bacillati</taxon>
        <taxon>Actinomycetota</taxon>
        <taxon>Actinomycetes</taxon>
        <taxon>Pseudonocardiales</taxon>
        <taxon>Pseudonocardiaceae</taxon>
        <taxon>Pseudonocardia</taxon>
    </lineage>
</organism>
<keyword evidence="2" id="KW-1185">Reference proteome</keyword>
<protein>
    <submittedName>
        <fullName evidence="1">Uncharacterized protein</fullName>
    </submittedName>
</protein>
<accession>A0ABS6U3Z9</accession>
<dbReference type="EMBL" id="JADQDF010000001">
    <property type="protein sequence ID" value="MBW0126644.1"/>
    <property type="molecule type" value="Genomic_DNA"/>
</dbReference>
<sequence>MAVDVVVTLGREARLDVPPGTDLRHWNTDEPSERGIDGVEQTRLVCDHIDGPRVRDLLQELPPAT</sequence>
<name>A0ABS6U3Z9_9PSEU</name>
<comment type="caution">
    <text evidence="1">The sequence shown here is derived from an EMBL/GenBank/DDBJ whole genome shotgun (WGS) entry which is preliminary data.</text>
</comment>
<reference evidence="1 2" key="1">
    <citation type="submission" date="2020-11" db="EMBL/GenBank/DDBJ databases">
        <title>Pseudonocardia abyssalis sp. nov. and Pseudonocardia oceani sp. nov., description and phylogenomic analysis of two novel actinomycetes isolated from the deep Southern Ocean.</title>
        <authorList>
            <person name="Parra J."/>
        </authorList>
    </citation>
    <scope>NUCLEOTIDE SEQUENCE [LARGE SCALE GENOMIC DNA]</scope>
    <source>
        <strain evidence="2">KRD185</strain>
    </source>
</reference>
<evidence type="ECO:0000313" key="2">
    <source>
        <dbReference type="Proteomes" id="UP000694300"/>
    </source>
</evidence>
<gene>
    <name evidence="1" type="ORF">I4I82_02935</name>
</gene>